<comment type="caution">
    <text evidence="2">The sequence shown here is derived from an EMBL/GenBank/DDBJ whole genome shotgun (WGS) entry which is preliminary data.</text>
</comment>
<keyword evidence="1" id="KW-0732">Signal</keyword>
<dbReference type="Proteomes" id="UP000018692">
    <property type="component" value="Unassembled WGS sequence"/>
</dbReference>
<organism evidence="2 3">
    <name type="scientific">Lactococcus garvieae TRF1</name>
    <dbReference type="NCBI Taxonomy" id="1380772"/>
    <lineage>
        <taxon>Bacteria</taxon>
        <taxon>Bacillati</taxon>
        <taxon>Bacillota</taxon>
        <taxon>Bacilli</taxon>
        <taxon>Lactobacillales</taxon>
        <taxon>Streptococcaceae</taxon>
        <taxon>Lactococcus</taxon>
    </lineage>
</organism>
<feature type="chain" id="PRO_5039492077" evidence="1">
    <location>
        <begin position="27"/>
        <end position="93"/>
    </location>
</feature>
<evidence type="ECO:0000313" key="2">
    <source>
        <dbReference type="EMBL" id="ETD03660.1"/>
    </source>
</evidence>
<sequence>MTPDKKRKLRNIALLSLLGLIGGTFAFTAFNQQALNDRENNIQVEVGGRVHDYYNRDTENKDVFVENYGEQPIMARIRLSEYLETQQTGATAP</sequence>
<gene>
    <name evidence="2" type="ORF">N568_0112265</name>
</gene>
<name>V8AM07_9LACT</name>
<dbReference type="AlphaFoldDB" id="V8AM07"/>
<feature type="non-terminal residue" evidence="2">
    <location>
        <position position="93"/>
    </location>
</feature>
<dbReference type="EMBL" id="AVFE01000101">
    <property type="protein sequence ID" value="ETD03660.1"/>
    <property type="molecule type" value="Genomic_DNA"/>
</dbReference>
<protein>
    <submittedName>
        <fullName evidence="2">Uncharacterized protein</fullName>
    </submittedName>
</protein>
<proteinExistence type="predicted"/>
<feature type="signal peptide" evidence="1">
    <location>
        <begin position="1"/>
        <end position="26"/>
    </location>
</feature>
<reference evidence="2 3" key="1">
    <citation type="submission" date="2013-07" db="EMBL/GenBank/DDBJ databases">
        <title>Isolation of Lactococcus garvieae strain TRF1 from the fecal material of a timber rattlesnake.</title>
        <authorList>
            <person name="McLaughlin R.W."/>
            <person name="Cochran P.A."/>
            <person name="Dowd S.E."/>
        </authorList>
    </citation>
    <scope>NUCLEOTIDE SEQUENCE [LARGE SCALE GENOMIC DNA]</scope>
    <source>
        <strain evidence="2 3">TRF1</strain>
    </source>
</reference>
<evidence type="ECO:0000256" key="1">
    <source>
        <dbReference type="SAM" id="SignalP"/>
    </source>
</evidence>
<accession>V8AM07</accession>
<evidence type="ECO:0000313" key="3">
    <source>
        <dbReference type="Proteomes" id="UP000018692"/>
    </source>
</evidence>